<feature type="domain" description="GT-D fold-like" evidence="2">
    <location>
        <begin position="8"/>
        <end position="225"/>
    </location>
</feature>
<feature type="transmembrane region" description="Helical" evidence="1">
    <location>
        <begin position="193"/>
        <end position="212"/>
    </location>
</feature>
<dbReference type="RefSeq" id="WP_138788067.1">
    <property type="nucleotide sequence ID" value="NZ_JBHTGQ010000023.1"/>
</dbReference>
<reference evidence="4" key="1">
    <citation type="journal article" date="2019" name="Int. J. Syst. Evol. Microbiol.">
        <title>The Global Catalogue of Microorganisms (GCM) 10K type strain sequencing project: providing services to taxonomists for standard genome sequencing and annotation.</title>
        <authorList>
            <consortium name="The Broad Institute Genomics Platform"/>
            <consortium name="The Broad Institute Genome Sequencing Center for Infectious Disease"/>
            <person name="Wu L."/>
            <person name="Ma J."/>
        </authorList>
    </citation>
    <scope>NUCLEOTIDE SEQUENCE [LARGE SCALE GENOMIC DNA]</scope>
    <source>
        <strain evidence="4">JCM 18657</strain>
    </source>
</reference>
<sequence>MAAYLNFRRTMNRIGRALKRKRPLSLVRIGDGENIVLAQNTVWPMRQVLEQPWAVKANQGLMGVRLPNLQVRDRMVRAIRQATIVGVLPPGDRIIKAPAYLKRPLTDKVFRYYGLKPKLVCHACVNRQMPGKRLFWKTIRNRRLLIVNRDPDRLRQKLERQSRAIRVTETVRLEDAGELPLAMKRIYAARRKFDLALLSCGVNAVILAPWIAGKTGRVAIDFGSAFPDRSAGDRKRNPEARASRLR</sequence>
<keyword evidence="1" id="KW-1133">Transmembrane helix</keyword>
<dbReference type="InterPro" id="IPR055171">
    <property type="entry name" value="GT-D-like"/>
</dbReference>
<proteinExistence type="predicted"/>
<organism evidence="3 4">
    <name type="scientific">Paenibacillus thermoaerophilus</name>
    <dbReference type="NCBI Taxonomy" id="1215385"/>
    <lineage>
        <taxon>Bacteria</taxon>
        <taxon>Bacillati</taxon>
        <taxon>Bacillota</taxon>
        <taxon>Bacilli</taxon>
        <taxon>Bacillales</taxon>
        <taxon>Paenibacillaceae</taxon>
        <taxon>Paenibacillus</taxon>
    </lineage>
</organism>
<keyword evidence="1" id="KW-0812">Transmembrane</keyword>
<name>A0ABW2V6S2_9BACL</name>
<evidence type="ECO:0000256" key="1">
    <source>
        <dbReference type="SAM" id="Phobius"/>
    </source>
</evidence>
<protein>
    <submittedName>
        <fullName evidence="3">GT-D fold domain-containing glycosyltransferase</fullName>
    </submittedName>
</protein>
<dbReference type="Pfam" id="PF22882">
    <property type="entry name" value="GT-D-like"/>
    <property type="match status" value="1"/>
</dbReference>
<evidence type="ECO:0000313" key="4">
    <source>
        <dbReference type="Proteomes" id="UP001596528"/>
    </source>
</evidence>
<dbReference type="InterPro" id="IPR049785">
    <property type="entry name" value="GT-D-like_firm"/>
</dbReference>
<gene>
    <name evidence="3" type="ORF">ACFQWB_10300</name>
</gene>
<dbReference type="EMBL" id="JBHTGQ010000023">
    <property type="protein sequence ID" value="MFC7750317.1"/>
    <property type="molecule type" value="Genomic_DNA"/>
</dbReference>
<keyword evidence="4" id="KW-1185">Reference proteome</keyword>
<evidence type="ECO:0000313" key="3">
    <source>
        <dbReference type="EMBL" id="MFC7750317.1"/>
    </source>
</evidence>
<dbReference type="Proteomes" id="UP001596528">
    <property type="component" value="Unassembled WGS sequence"/>
</dbReference>
<keyword evidence="1" id="KW-0472">Membrane</keyword>
<accession>A0ABW2V6S2</accession>
<evidence type="ECO:0000259" key="2">
    <source>
        <dbReference type="Pfam" id="PF22882"/>
    </source>
</evidence>
<dbReference type="NCBIfam" id="NF040628">
    <property type="entry name" value="GT-D_rel"/>
    <property type="match status" value="1"/>
</dbReference>
<comment type="caution">
    <text evidence="3">The sequence shown here is derived from an EMBL/GenBank/DDBJ whole genome shotgun (WGS) entry which is preliminary data.</text>
</comment>